<feature type="domain" description="HD" evidence="1">
    <location>
        <begin position="24"/>
        <end position="121"/>
    </location>
</feature>
<dbReference type="InterPro" id="IPR003607">
    <property type="entry name" value="HD/PDEase_dom"/>
</dbReference>
<evidence type="ECO:0000313" key="3">
    <source>
        <dbReference type="Proteomes" id="UP001202922"/>
    </source>
</evidence>
<dbReference type="Pfam" id="PF01966">
    <property type="entry name" value="HD"/>
    <property type="match status" value="1"/>
</dbReference>
<protein>
    <submittedName>
        <fullName evidence="2">HD domain-containing protein</fullName>
    </submittedName>
</protein>
<reference evidence="2 3" key="1">
    <citation type="submission" date="2022-03" db="EMBL/GenBank/DDBJ databases">
        <title>Sinomonas sp. isolated from a soil.</title>
        <authorList>
            <person name="Han J."/>
            <person name="Kim D.-U."/>
        </authorList>
    </citation>
    <scope>NUCLEOTIDE SEQUENCE [LARGE SCALE GENOMIC DNA]</scope>
    <source>
        <strain evidence="2 3">5-5</strain>
    </source>
</reference>
<gene>
    <name evidence="2" type="ORF">L0M17_12445</name>
</gene>
<dbReference type="EMBL" id="JAKZBV010000001">
    <property type="protein sequence ID" value="MCH6470774.1"/>
    <property type="molecule type" value="Genomic_DNA"/>
</dbReference>
<dbReference type="InterPro" id="IPR006675">
    <property type="entry name" value="HDIG_dom"/>
</dbReference>
<dbReference type="CDD" id="cd00077">
    <property type="entry name" value="HDc"/>
    <property type="match status" value="1"/>
</dbReference>
<dbReference type="NCBIfam" id="TIGR00277">
    <property type="entry name" value="HDIG"/>
    <property type="match status" value="1"/>
</dbReference>
<keyword evidence="3" id="KW-1185">Reference proteome</keyword>
<comment type="caution">
    <text evidence="2">The sequence shown here is derived from an EMBL/GenBank/DDBJ whole genome shotgun (WGS) entry which is preliminary data.</text>
</comment>
<organism evidence="2 3">
    <name type="scientific">Sinomonas terrae</name>
    <dbReference type="NCBI Taxonomy" id="2908838"/>
    <lineage>
        <taxon>Bacteria</taxon>
        <taxon>Bacillati</taxon>
        <taxon>Actinomycetota</taxon>
        <taxon>Actinomycetes</taxon>
        <taxon>Micrococcales</taxon>
        <taxon>Micrococcaceae</taxon>
        <taxon>Sinomonas</taxon>
    </lineage>
</organism>
<evidence type="ECO:0000313" key="2">
    <source>
        <dbReference type="EMBL" id="MCH6470774.1"/>
    </source>
</evidence>
<sequence>MTSLVERARAVALETLSDLPSRRAHVVGVAATARSTAEQLGLSGRDEVVAAAWLHDVGYAEHLAVTGFHPIDGAMFVRDQGFPDAVVSLVAYHTGAETEAAERGLSDALAAFERPDAALLDVLTFSDLTVGPEGEPVEVEDRIAEILSRYPDRHPVNRAVVRSSPVLLAAAQRVKRRIAAVDAG</sequence>
<evidence type="ECO:0000259" key="1">
    <source>
        <dbReference type="Pfam" id="PF01966"/>
    </source>
</evidence>
<name>A0ABS9U250_9MICC</name>
<dbReference type="InterPro" id="IPR006674">
    <property type="entry name" value="HD_domain"/>
</dbReference>
<dbReference type="Gene3D" id="1.10.3210.10">
    <property type="entry name" value="Hypothetical protein af1432"/>
    <property type="match status" value="1"/>
</dbReference>
<proteinExistence type="predicted"/>
<dbReference type="SUPFAM" id="SSF109604">
    <property type="entry name" value="HD-domain/PDEase-like"/>
    <property type="match status" value="1"/>
</dbReference>
<accession>A0ABS9U250</accession>
<dbReference type="RefSeq" id="WP_241054296.1">
    <property type="nucleotide sequence ID" value="NZ_JAKZBV010000001.1"/>
</dbReference>
<dbReference type="Proteomes" id="UP001202922">
    <property type="component" value="Unassembled WGS sequence"/>
</dbReference>